<evidence type="ECO:0000313" key="13">
    <source>
        <dbReference type="Proteomes" id="UP000646365"/>
    </source>
</evidence>
<dbReference type="PROSITE" id="PS50928">
    <property type="entry name" value="ABC_TM1"/>
    <property type="match status" value="1"/>
</dbReference>
<dbReference type="Pfam" id="PF00528">
    <property type="entry name" value="BPD_transp_1"/>
    <property type="match status" value="1"/>
</dbReference>
<dbReference type="Proteomes" id="UP000646365">
    <property type="component" value="Unassembled WGS sequence"/>
</dbReference>
<keyword evidence="4 10" id="KW-0813">Transport</keyword>
<comment type="caution">
    <text evidence="12">The sequence shown here is derived from an EMBL/GenBank/DDBJ whole genome shotgun (WGS) entry which is preliminary data.</text>
</comment>
<reference evidence="12" key="2">
    <citation type="submission" date="2020-09" db="EMBL/GenBank/DDBJ databases">
        <authorList>
            <person name="Sun Q."/>
            <person name="Zhou Y."/>
        </authorList>
    </citation>
    <scope>NUCLEOTIDE SEQUENCE</scope>
    <source>
        <strain evidence="12">CGMCC 1.15725</strain>
    </source>
</reference>
<evidence type="ECO:0000256" key="10">
    <source>
        <dbReference type="RuleBase" id="RU363032"/>
    </source>
</evidence>
<feature type="domain" description="ABC transmembrane type-1" evidence="11">
    <location>
        <begin position="20"/>
        <end position="208"/>
    </location>
</feature>
<dbReference type="EMBL" id="BMJQ01000023">
    <property type="protein sequence ID" value="GGF46031.1"/>
    <property type="molecule type" value="Genomic_DNA"/>
</dbReference>
<evidence type="ECO:0000259" key="11">
    <source>
        <dbReference type="PROSITE" id="PS50928"/>
    </source>
</evidence>
<dbReference type="InterPro" id="IPR000515">
    <property type="entry name" value="MetI-like"/>
</dbReference>
<name>A0A8J2Z0Z0_9PROT</name>
<dbReference type="InterPro" id="IPR043429">
    <property type="entry name" value="ArtM/GltK/GlnP/TcyL/YhdX-like"/>
</dbReference>
<sequence length="217" mass="23149">MDASFFDELWMARSALASGLFCTIGVSAAAITAGSLLGLLIGVSLAEGPKPLKLACRIYVDVLRGTPVLVLVLAAFYLPAVFRLNLDALTSGILALTLFCGAHVGEIVRGALQSIPPGQIEAGRSIGLTYPKILVYVLLPQALRSILPTWINTGVELVKASTLLSVIGVGDFLLKVQEIIGRTFMSLDFYVLAGCFYLAVNFAVERLGKAVERRLAH</sequence>
<dbReference type="PANTHER" id="PTHR30614">
    <property type="entry name" value="MEMBRANE COMPONENT OF AMINO ACID ABC TRANSPORTER"/>
    <property type="match status" value="1"/>
</dbReference>
<reference evidence="12" key="1">
    <citation type="journal article" date="2014" name="Int. J. Syst. Evol. Microbiol.">
        <title>Complete genome sequence of Corynebacterium casei LMG S-19264T (=DSM 44701T), isolated from a smear-ripened cheese.</title>
        <authorList>
            <consortium name="US DOE Joint Genome Institute (JGI-PGF)"/>
            <person name="Walter F."/>
            <person name="Albersmeier A."/>
            <person name="Kalinowski J."/>
            <person name="Ruckert C."/>
        </authorList>
    </citation>
    <scope>NUCLEOTIDE SEQUENCE</scope>
    <source>
        <strain evidence="12">CGMCC 1.15725</strain>
    </source>
</reference>
<evidence type="ECO:0000256" key="9">
    <source>
        <dbReference type="ARBA" id="ARBA00023136"/>
    </source>
</evidence>
<evidence type="ECO:0000256" key="6">
    <source>
        <dbReference type="ARBA" id="ARBA00022692"/>
    </source>
</evidence>
<evidence type="ECO:0000256" key="8">
    <source>
        <dbReference type="ARBA" id="ARBA00022989"/>
    </source>
</evidence>
<keyword evidence="8 10" id="KW-1133">Transmembrane helix</keyword>
<protein>
    <submittedName>
        <fullName evidence="12">ABC transporter permease</fullName>
    </submittedName>
</protein>
<accession>A0A8J2Z0Z0</accession>
<dbReference type="SUPFAM" id="SSF161098">
    <property type="entry name" value="MetI-like"/>
    <property type="match status" value="1"/>
</dbReference>
<feature type="transmembrane region" description="Helical" evidence="10">
    <location>
        <begin position="15"/>
        <end position="41"/>
    </location>
</feature>
<keyword evidence="9 10" id="KW-0472">Membrane</keyword>
<keyword evidence="7" id="KW-0029">Amino-acid transport</keyword>
<feature type="transmembrane region" description="Helical" evidence="10">
    <location>
        <begin position="62"/>
        <end position="82"/>
    </location>
</feature>
<dbReference type="RefSeq" id="WP_189051943.1">
    <property type="nucleotide sequence ID" value="NZ_BMJQ01000023.1"/>
</dbReference>
<evidence type="ECO:0000256" key="2">
    <source>
        <dbReference type="ARBA" id="ARBA00004429"/>
    </source>
</evidence>
<dbReference type="GO" id="GO:0043190">
    <property type="term" value="C:ATP-binding cassette (ABC) transporter complex"/>
    <property type="evidence" value="ECO:0007669"/>
    <property type="project" value="InterPro"/>
</dbReference>
<dbReference type="InterPro" id="IPR035906">
    <property type="entry name" value="MetI-like_sf"/>
</dbReference>
<comment type="subcellular location">
    <subcellularLocation>
        <location evidence="2">Cell inner membrane</location>
        <topology evidence="2">Multi-pass membrane protein</topology>
    </subcellularLocation>
    <subcellularLocation>
        <location evidence="10">Cell membrane</location>
        <topology evidence="10">Multi-pass membrane protein</topology>
    </subcellularLocation>
</comment>
<comment type="function">
    <text evidence="1">Part of the binding-protein-dependent transport system for glutamine; probably responsible for the translocation of the substrate across the membrane.</text>
</comment>
<feature type="transmembrane region" description="Helical" evidence="10">
    <location>
        <begin position="186"/>
        <end position="204"/>
    </location>
</feature>
<evidence type="ECO:0000256" key="5">
    <source>
        <dbReference type="ARBA" id="ARBA00022475"/>
    </source>
</evidence>
<dbReference type="InterPro" id="IPR010065">
    <property type="entry name" value="AA_ABC_transptr_permease_3TM"/>
</dbReference>
<evidence type="ECO:0000256" key="1">
    <source>
        <dbReference type="ARBA" id="ARBA00003159"/>
    </source>
</evidence>
<gene>
    <name evidence="12" type="ORF">GCM10011611_60650</name>
</gene>
<evidence type="ECO:0000256" key="3">
    <source>
        <dbReference type="ARBA" id="ARBA00010072"/>
    </source>
</evidence>
<dbReference type="CDD" id="cd06261">
    <property type="entry name" value="TM_PBP2"/>
    <property type="match status" value="1"/>
</dbReference>
<dbReference type="NCBIfam" id="TIGR01726">
    <property type="entry name" value="HEQRo_perm_3TM"/>
    <property type="match status" value="1"/>
</dbReference>
<dbReference type="GO" id="GO:0006865">
    <property type="term" value="P:amino acid transport"/>
    <property type="evidence" value="ECO:0007669"/>
    <property type="project" value="UniProtKB-KW"/>
</dbReference>
<dbReference type="Gene3D" id="1.10.3720.10">
    <property type="entry name" value="MetI-like"/>
    <property type="match status" value="1"/>
</dbReference>
<keyword evidence="5" id="KW-1003">Cell membrane</keyword>
<evidence type="ECO:0000256" key="7">
    <source>
        <dbReference type="ARBA" id="ARBA00022970"/>
    </source>
</evidence>
<evidence type="ECO:0000256" key="4">
    <source>
        <dbReference type="ARBA" id="ARBA00022448"/>
    </source>
</evidence>
<dbReference type="PANTHER" id="PTHR30614:SF20">
    <property type="entry name" value="GLUTAMINE TRANSPORT SYSTEM PERMEASE PROTEIN GLNP"/>
    <property type="match status" value="1"/>
</dbReference>
<comment type="similarity">
    <text evidence="3">Belongs to the binding-protein-dependent transport system permease family. HisMQ subfamily.</text>
</comment>
<proteinExistence type="inferred from homology"/>
<dbReference type="AlphaFoldDB" id="A0A8J2Z0Z0"/>
<evidence type="ECO:0000313" key="12">
    <source>
        <dbReference type="EMBL" id="GGF46031.1"/>
    </source>
</evidence>
<organism evidence="12 13">
    <name type="scientific">Aliidongia dinghuensis</name>
    <dbReference type="NCBI Taxonomy" id="1867774"/>
    <lineage>
        <taxon>Bacteria</taxon>
        <taxon>Pseudomonadati</taxon>
        <taxon>Pseudomonadota</taxon>
        <taxon>Alphaproteobacteria</taxon>
        <taxon>Rhodospirillales</taxon>
        <taxon>Dongiaceae</taxon>
        <taxon>Aliidongia</taxon>
    </lineage>
</organism>
<keyword evidence="6 10" id="KW-0812">Transmembrane</keyword>
<dbReference type="GO" id="GO:0022857">
    <property type="term" value="F:transmembrane transporter activity"/>
    <property type="evidence" value="ECO:0007669"/>
    <property type="project" value="InterPro"/>
</dbReference>
<keyword evidence="13" id="KW-1185">Reference proteome</keyword>